<dbReference type="GO" id="GO:0003677">
    <property type="term" value="F:DNA binding"/>
    <property type="evidence" value="ECO:0007669"/>
    <property type="project" value="InterPro"/>
</dbReference>
<dbReference type="GO" id="GO:0008408">
    <property type="term" value="F:3'-5' exonuclease activity"/>
    <property type="evidence" value="ECO:0007669"/>
    <property type="project" value="TreeGrafter"/>
</dbReference>
<dbReference type="Proteomes" id="UP000077628">
    <property type="component" value="Unassembled WGS sequence"/>
</dbReference>
<organism evidence="8 9">
    <name type="scientific">Methylomonas koyamae</name>
    <dbReference type="NCBI Taxonomy" id="702114"/>
    <lineage>
        <taxon>Bacteria</taxon>
        <taxon>Pseudomonadati</taxon>
        <taxon>Pseudomonadota</taxon>
        <taxon>Gammaproteobacteria</taxon>
        <taxon>Methylococcales</taxon>
        <taxon>Methylococcaceae</taxon>
        <taxon>Methylomonas</taxon>
    </lineage>
</organism>
<dbReference type="RefSeq" id="WP_064030920.1">
    <property type="nucleotide sequence ID" value="NZ_LUUK01000197.1"/>
</dbReference>
<dbReference type="PANTHER" id="PTHR30231">
    <property type="entry name" value="DNA POLYMERASE III SUBUNIT EPSILON"/>
    <property type="match status" value="1"/>
</dbReference>
<name>A0A177NAR7_9GAMM</name>
<proteinExistence type="predicted"/>
<dbReference type="FunFam" id="3.30.420.10:FF:000045">
    <property type="entry name" value="3'-5' exonuclease DinG"/>
    <property type="match status" value="1"/>
</dbReference>
<evidence type="ECO:0000256" key="4">
    <source>
        <dbReference type="ARBA" id="ARBA00025483"/>
    </source>
</evidence>
<evidence type="ECO:0000256" key="3">
    <source>
        <dbReference type="ARBA" id="ARBA00022839"/>
    </source>
</evidence>
<dbReference type="SMART" id="SM00479">
    <property type="entry name" value="EXOIII"/>
    <property type="match status" value="1"/>
</dbReference>
<evidence type="ECO:0000256" key="1">
    <source>
        <dbReference type="ARBA" id="ARBA00012417"/>
    </source>
</evidence>
<dbReference type="GO" id="GO:0005829">
    <property type="term" value="C:cytosol"/>
    <property type="evidence" value="ECO:0007669"/>
    <property type="project" value="TreeGrafter"/>
</dbReference>
<evidence type="ECO:0000313" key="9">
    <source>
        <dbReference type="Proteomes" id="UP000077628"/>
    </source>
</evidence>
<keyword evidence="3" id="KW-0378">Hydrolase</keyword>
<dbReference type="PROSITE" id="PS50164">
    <property type="entry name" value="GIY_YIG"/>
    <property type="match status" value="1"/>
</dbReference>
<dbReference type="Gene3D" id="3.40.1440.10">
    <property type="entry name" value="GIY-YIG endonuclease"/>
    <property type="match status" value="1"/>
</dbReference>
<dbReference type="InterPro" id="IPR000305">
    <property type="entry name" value="GIY-YIG_endonuc"/>
</dbReference>
<comment type="function">
    <text evidence="4">DNA polymerase III is a complex, multichain enzyme responsible for most of the replicative synthesis in bacteria. The epsilon subunit contain the editing function and is a proofreading 3'-5' exonuclease.</text>
</comment>
<keyword evidence="3" id="KW-0269">Exonuclease</keyword>
<sequence length="466" mass="52385">MPALAFVDLETTGASPRQDRITEIGIVLVDADGVREWSQLVNPQMRIPLFIEQMTGISNEMVSGAPPFSAIARQVWELLEDRVFVAHNARFDYSFLKNEFKRLDLPFQPQVLCTVKLSRALYPQYHHHNLDSLIERHGLTANDRHRALADAQLIHQFWEHLHREFPAERLTDTAAGLLGKSSLPSGIDPLLTHELPDGPGVYLFYGENDLPLYIGKSVNIRQRVLAHFAADHRHDKEMNLSQQLRRIDWLETSGELGALLTEAKLIKQMMPVYNRRLRRKNALGAWRLAQHGEQVRPELVWADALDFGGQDNLYGLYHSQRDAQKALRGLAEQHGLCLSVLGLEKTVPGRPCFGYQLKKCAGACVGAEPPLAHAGRLFVAMQKLKLATWPYPGPIGVREGDDMHVIDRWCYLGSARTEAEVAELLEAGRPAFDRDTYTLLAKMLKKARIIPLASRSPAGLDLADNV</sequence>
<evidence type="ECO:0000256" key="5">
    <source>
        <dbReference type="ARBA" id="ARBA00026073"/>
    </source>
</evidence>
<dbReference type="EC" id="2.7.7.7" evidence="1"/>
<dbReference type="GO" id="GO:0045004">
    <property type="term" value="P:DNA replication proofreading"/>
    <property type="evidence" value="ECO:0007669"/>
    <property type="project" value="TreeGrafter"/>
</dbReference>
<evidence type="ECO:0000313" key="8">
    <source>
        <dbReference type="EMBL" id="OAI14704.1"/>
    </source>
</evidence>
<evidence type="ECO:0000259" key="7">
    <source>
        <dbReference type="PROSITE" id="PS50164"/>
    </source>
</evidence>
<dbReference type="CDD" id="cd06127">
    <property type="entry name" value="DEDDh"/>
    <property type="match status" value="1"/>
</dbReference>
<dbReference type="AlphaFoldDB" id="A0A177NAR7"/>
<comment type="subunit">
    <text evidence="5">DNA polymerase III contains a core (composed of alpha, epsilon and theta chains) that associates with a tau subunit. This core dimerizes to form the POLIII' complex. PolIII' associates with the gamma complex (composed of gamma, delta, delta', psi and chi chains) and with the beta chain to form the complete DNA polymerase III complex.</text>
</comment>
<dbReference type="OrthoDB" id="9803913at2"/>
<evidence type="ECO:0000256" key="6">
    <source>
        <dbReference type="ARBA" id="ARBA00049244"/>
    </source>
</evidence>
<evidence type="ECO:0000256" key="2">
    <source>
        <dbReference type="ARBA" id="ARBA00022722"/>
    </source>
</evidence>
<gene>
    <name evidence="8" type="ORF">A1355_12145</name>
</gene>
<dbReference type="InterPro" id="IPR013520">
    <property type="entry name" value="Ribonucl_H"/>
</dbReference>
<comment type="caution">
    <text evidence="8">The sequence shown here is derived from an EMBL/GenBank/DDBJ whole genome shotgun (WGS) entry which is preliminary data.</text>
</comment>
<feature type="domain" description="GIY-YIG" evidence="7">
    <location>
        <begin position="197"/>
        <end position="275"/>
    </location>
</feature>
<dbReference type="GO" id="GO:0006289">
    <property type="term" value="P:nucleotide-excision repair"/>
    <property type="evidence" value="ECO:0007669"/>
    <property type="project" value="InterPro"/>
</dbReference>
<dbReference type="EMBL" id="LUUK01000197">
    <property type="protein sequence ID" value="OAI14704.1"/>
    <property type="molecule type" value="Genomic_DNA"/>
</dbReference>
<dbReference type="InterPro" id="IPR047296">
    <property type="entry name" value="GIY-YIG_UvrC_Cho"/>
</dbReference>
<dbReference type="CDD" id="cd10434">
    <property type="entry name" value="GIY-YIG_UvrC_Cho"/>
    <property type="match status" value="1"/>
</dbReference>
<dbReference type="Pfam" id="PF00929">
    <property type="entry name" value="RNase_T"/>
    <property type="match status" value="1"/>
</dbReference>
<dbReference type="Gene3D" id="3.30.420.10">
    <property type="entry name" value="Ribonuclease H-like superfamily/Ribonuclease H"/>
    <property type="match status" value="1"/>
</dbReference>
<dbReference type="InterPro" id="IPR012337">
    <property type="entry name" value="RNaseH-like_sf"/>
</dbReference>
<dbReference type="SMART" id="SM00465">
    <property type="entry name" value="GIYc"/>
    <property type="match status" value="1"/>
</dbReference>
<dbReference type="NCBIfam" id="TIGR00573">
    <property type="entry name" value="dnaq"/>
    <property type="match status" value="1"/>
</dbReference>
<dbReference type="InterPro" id="IPR006054">
    <property type="entry name" value="DnaQ"/>
</dbReference>
<dbReference type="InterPro" id="IPR036397">
    <property type="entry name" value="RNaseH_sf"/>
</dbReference>
<dbReference type="InterPro" id="IPR035901">
    <property type="entry name" value="GIY-YIG_endonuc_sf"/>
</dbReference>
<dbReference type="STRING" id="702114.A1355_12145"/>
<dbReference type="SUPFAM" id="SSF53098">
    <property type="entry name" value="Ribonuclease H-like"/>
    <property type="match status" value="1"/>
</dbReference>
<reference evidence="9" key="1">
    <citation type="submission" date="2016-03" db="EMBL/GenBank/DDBJ databases">
        <authorList>
            <person name="Heylen K."/>
            <person name="De Vos P."/>
            <person name="Vekeman B."/>
        </authorList>
    </citation>
    <scope>NUCLEOTIDE SEQUENCE [LARGE SCALE GENOMIC DNA]</scope>
    <source>
        <strain evidence="9">R-45383</strain>
    </source>
</reference>
<protein>
    <recommendedName>
        <fullName evidence="1">DNA-directed DNA polymerase</fullName>
        <ecNumber evidence="1">2.7.7.7</ecNumber>
    </recommendedName>
</protein>
<accession>A0A177NAR7</accession>
<comment type="catalytic activity">
    <reaction evidence="6">
        <text>DNA(n) + a 2'-deoxyribonucleoside 5'-triphosphate = DNA(n+1) + diphosphate</text>
        <dbReference type="Rhea" id="RHEA:22508"/>
        <dbReference type="Rhea" id="RHEA-COMP:17339"/>
        <dbReference type="Rhea" id="RHEA-COMP:17340"/>
        <dbReference type="ChEBI" id="CHEBI:33019"/>
        <dbReference type="ChEBI" id="CHEBI:61560"/>
        <dbReference type="ChEBI" id="CHEBI:173112"/>
        <dbReference type="EC" id="2.7.7.7"/>
    </reaction>
</comment>
<dbReference type="GO" id="GO:0003887">
    <property type="term" value="F:DNA-directed DNA polymerase activity"/>
    <property type="evidence" value="ECO:0007669"/>
    <property type="project" value="UniProtKB-EC"/>
</dbReference>
<dbReference type="PANTHER" id="PTHR30231:SF37">
    <property type="entry name" value="EXODEOXYRIBONUCLEASE 10"/>
    <property type="match status" value="1"/>
</dbReference>
<keyword evidence="2" id="KW-0540">Nuclease</keyword>
<dbReference type="SUPFAM" id="SSF82771">
    <property type="entry name" value="GIY-YIG endonuclease"/>
    <property type="match status" value="1"/>
</dbReference>
<keyword evidence="9" id="KW-1185">Reference proteome</keyword>